<dbReference type="RefSeq" id="WP_015615326.1">
    <property type="nucleotide sequence ID" value="NC_021182.1"/>
</dbReference>
<evidence type="ECO:0000313" key="7">
    <source>
        <dbReference type="Proteomes" id="UP000013523"/>
    </source>
</evidence>
<evidence type="ECO:0000256" key="1">
    <source>
        <dbReference type="ARBA" id="ARBA00009986"/>
    </source>
</evidence>
<feature type="domain" description="Aldehyde dehydrogenase" evidence="5">
    <location>
        <begin position="25"/>
        <end position="487"/>
    </location>
</feature>
<keyword evidence="7" id="KW-1185">Reference proteome</keyword>
<dbReference type="PATRIC" id="fig|86416.3.peg.2114"/>
<dbReference type="InterPro" id="IPR016160">
    <property type="entry name" value="Ald_DH_CS_CYS"/>
</dbReference>
<evidence type="ECO:0000256" key="3">
    <source>
        <dbReference type="PROSITE-ProRule" id="PRU10007"/>
    </source>
</evidence>
<evidence type="ECO:0000256" key="2">
    <source>
        <dbReference type="ARBA" id="ARBA00023002"/>
    </source>
</evidence>
<dbReference type="InterPro" id="IPR015590">
    <property type="entry name" value="Aldehyde_DH_dom"/>
</dbReference>
<dbReference type="FunFam" id="3.40.309.10:FF:000012">
    <property type="entry name" value="Betaine aldehyde dehydrogenase"/>
    <property type="match status" value="1"/>
</dbReference>
<protein>
    <submittedName>
        <fullName evidence="6">NAD-dependent aldehyde dehydrogenase</fullName>
    </submittedName>
</protein>
<organism evidence="6 7">
    <name type="scientific">Clostridium pasteurianum BC1</name>
    <dbReference type="NCBI Taxonomy" id="86416"/>
    <lineage>
        <taxon>Bacteria</taxon>
        <taxon>Bacillati</taxon>
        <taxon>Bacillota</taxon>
        <taxon>Clostridia</taxon>
        <taxon>Eubacteriales</taxon>
        <taxon>Clostridiaceae</taxon>
        <taxon>Clostridium</taxon>
    </lineage>
</organism>
<keyword evidence="2 4" id="KW-0560">Oxidoreductase</keyword>
<proteinExistence type="inferred from homology"/>
<dbReference type="InterPro" id="IPR016162">
    <property type="entry name" value="Ald_DH_N"/>
</dbReference>
<dbReference type="STRING" id="86416.Clopa_2141"/>
<evidence type="ECO:0000259" key="5">
    <source>
        <dbReference type="Pfam" id="PF00171"/>
    </source>
</evidence>
<dbReference type="Proteomes" id="UP000013523">
    <property type="component" value="Chromosome"/>
</dbReference>
<dbReference type="PROSITE" id="PS00687">
    <property type="entry name" value="ALDEHYDE_DEHYDR_GLU"/>
    <property type="match status" value="1"/>
</dbReference>
<evidence type="ECO:0000256" key="4">
    <source>
        <dbReference type="RuleBase" id="RU003345"/>
    </source>
</evidence>
<name>R4K934_CLOPA</name>
<dbReference type="Pfam" id="PF00171">
    <property type="entry name" value="Aldedh"/>
    <property type="match status" value="1"/>
</dbReference>
<evidence type="ECO:0000313" key="6">
    <source>
        <dbReference type="EMBL" id="AGK97019.1"/>
    </source>
</evidence>
<dbReference type="eggNOG" id="COG1012">
    <property type="taxonomic scope" value="Bacteria"/>
</dbReference>
<dbReference type="PANTHER" id="PTHR11699">
    <property type="entry name" value="ALDEHYDE DEHYDROGENASE-RELATED"/>
    <property type="match status" value="1"/>
</dbReference>
<dbReference type="EMBL" id="CP003261">
    <property type="protein sequence ID" value="AGK97019.1"/>
    <property type="molecule type" value="Genomic_DNA"/>
</dbReference>
<dbReference type="PROSITE" id="PS00070">
    <property type="entry name" value="ALDEHYDE_DEHYDR_CYS"/>
    <property type="match status" value="1"/>
</dbReference>
<reference evidence="6 7" key="1">
    <citation type="submission" date="2012-01" db="EMBL/GenBank/DDBJ databases">
        <title>Complete sequence of chromosome of Clostridium pasteurianum BC1.</title>
        <authorList>
            <consortium name="US DOE Joint Genome Institute"/>
            <person name="Lucas S."/>
            <person name="Han J."/>
            <person name="Lapidus A."/>
            <person name="Cheng J.-F."/>
            <person name="Goodwin L."/>
            <person name="Pitluck S."/>
            <person name="Peters L."/>
            <person name="Mikhailova N."/>
            <person name="Teshima H."/>
            <person name="Detter J.C."/>
            <person name="Han C."/>
            <person name="Tapia R."/>
            <person name="Land M."/>
            <person name="Hauser L."/>
            <person name="Kyrpides N."/>
            <person name="Ivanova N."/>
            <person name="Pagani I."/>
            <person name="Dunn J."/>
            <person name="Taghavi S."/>
            <person name="Francis A."/>
            <person name="van der Lelie D."/>
            <person name="Woyke T."/>
        </authorList>
    </citation>
    <scope>NUCLEOTIDE SEQUENCE [LARGE SCALE GENOMIC DNA]</scope>
    <source>
        <strain evidence="6 7">BC1</strain>
    </source>
</reference>
<dbReference type="HOGENOM" id="CLU_005391_0_0_9"/>
<feature type="active site" evidence="3">
    <location>
        <position position="260"/>
    </location>
</feature>
<dbReference type="AlphaFoldDB" id="R4K934"/>
<dbReference type="SUPFAM" id="SSF53720">
    <property type="entry name" value="ALDH-like"/>
    <property type="match status" value="1"/>
</dbReference>
<dbReference type="GO" id="GO:0016620">
    <property type="term" value="F:oxidoreductase activity, acting on the aldehyde or oxo group of donors, NAD or NADP as acceptor"/>
    <property type="evidence" value="ECO:0007669"/>
    <property type="project" value="InterPro"/>
</dbReference>
<dbReference type="Gene3D" id="3.40.605.10">
    <property type="entry name" value="Aldehyde Dehydrogenase, Chain A, domain 1"/>
    <property type="match status" value="1"/>
</dbReference>
<comment type="similarity">
    <text evidence="1 4">Belongs to the aldehyde dehydrogenase family.</text>
</comment>
<dbReference type="InterPro" id="IPR029510">
    <property type="entry name" value="Ald_DH_CS_GLU"/>
</dbReference>
<dbReference type="Gene3D" id="3.40.309.10">
    <property type="entry name" value="Aldehyde Dehydrogenase, Chain A, domain 2"/>
    <property type="match status" value="1"/>
</dbReference>
<dbReference type="InterPro" id="IPR016163">
    <property type="entry name" value="Ald_DH_C"/>
</dbReference>
<dbReference type="KEGG" id="cpas:Clopa_2141"/>
<dbReference type="InterPro" id="IPR016161">
    <property type="entry name" value="Ald_DH/histidinol_DH"/>
</dbReference>
<dbReference type="FunFam" id="3.40.605.10:FF:000001">
    <property type="entry name" value="Aldehyde dehydrogenase 1"/>
    <property type="match status" value="1"/>
</dbReference>
<accession>R4K934</accession>
<sequence length="499" mass="54604">MVLKENKDIENVVDSAYKLYIDGKWIDSTENNTIKSYNPANGKFLAEFVDATNDDVDKAVNAAWKAFHEWKTVSREERSRLLLKIADLIEENAEHLALVETLDNGKPLRETLNVDVPASADHFRYFAAAIRTEEGTAQDIDKNTLSIVLKEPIGVVGQVIPWNFPILMAAWKIAPALAAGDTIVIHPSSSTSLSLLELVKLIGNILPAGVLNLITGKGSKSGDYMLKHQGFSKLAFTGSTEIGYEVAKEAANKLIPATLELGGKSANIFFDDAPFEKAIEGAQLGILFNQGQVCCAGSRLFVQEGIYDKFLSALKEAFEKVKVGLPWDIETQMGAQVNHGQLEKILNYVEIGKEEGATLITGGYKINEGELDSGEFIKPTLIADAKNDMRIAQEEIFGPVATVIKFKDEEEVIKLANDSEYGLGGAVWTTNINKALRVAKAVETGRMWVNTYNQLPAGAPFGGYKKSGIGRETYKSILGAYTQTKNIFINISDDKLGLY</sequence>
<dbReference type="OrthoDB" id="9762913at2"/>
<gene>
    <name evidence="6" type="ORF">Clopa_2141</name>
</gene>